<keyword evidence="6" id="KW-0716">Sensory transduction</keyword>
<dbReference type="InterPro" id="IPR000014">
    <property type="entry name" value="PAS"/>
</dbReference>
<evidence type="ECO:0000256" key="5">
    <source>
        <dbReference type="ARBA" id="ARBA00022553"/>
    </source>
</evidence>
<evidence type="ECO:0000256" key="3">
    <source>
        <dbReference type="ARBA" id="ARBA00021740"/>
    </source>
</evidence>
<evidence type="ECO:0000256" key="4">
    <source>
        <dbReference type="ARBA" id="ARBA00022543"/>
    </source>
</evidence>
<keyword evidence="8" id="KW-0288">FMN</keyword>
<evidence type="ECO:0000256" key="11">
    <source>
        <dbReference type="ARBA" id="ARBA00022741"/>
    </source>
</evidence>
<feature type="domain" description="PAC" evidence="18">
    <location>
        <begin position="99"/>
        <end position="153"/>
    </location>
</feature>
<keyword evidence="9" id="KW-0808">Transferase</keyword>
<dbReference type="EC" id="2.7.13.3" evidence="2"/>
<keyword evidence="4" id="KW-0600">Photoreceptor protein</keyword>
<evidence type="ECO:0000256" key="6">
    <source>
        <dbReference type="ARBA" id="ARBA00022606"/>
    </source>
</evidence>
<dbReference type="Proteomes" id="UP000318939">
    <property type="component" value="Plasmid unnamed1"/>
</dbReference>
<dbReference type="InterPro" id="IPR001610">
    <property type="entry name" value="PAC"/>
</dbReference>
<keyword evidence="14" id="KW-0157">Chromophore</keyword>
<keyword evidence="15" id="KW-0843">Virulence</keyword>
<accession>A0ABY8IPJ8</accession>
<dbReference type="InterPro" id="IPR000700">
    <property type="entry name" value="PAS-assoc_C"/>
</dbReference>
<dbReference type="EMBL" id="CP117268">
    <property type="protein sequence ID" value="WFS25083.1"/>
    <property type="molecule type" value="Genomic_DNA"/>
</dbReference>
<keyword evidence="10" id="KW-0677">Repeat</keyword>
<evidence type="ECO:0000256" key="10">
    <source>
        <dbReference type="ARBA" id="ARBA00022737"/>
    </source>
</evidence>
<feature type="domain" description="PAS" evidence="17">
    <location>
        <begin position="25"/>
        <end position="98"/>
    </location>
</feature>
<dbReference type="Pfam" id="PF13426">
    <property type="entry name" value="PAS_9"/>
    <property type="match status" value="1"/>
</dbReference>
<dbReference type="Pfam" id="PF07536">
    <property type="entry name" value="HWE_HK"/>
    <property type="match status" value="1"/>
</dbReference>
<dbReference type="Gene3D" id="3.30.565.10">
    <property type="entry name" value="Histidine kinase-like ATPase, C-terminal domain"/>
    <property type="match status" value="1"/>
</dbReference>
<dbReference type="InterPro" id="IPR035965">
    <property type="entry name" value="PAS-like_dom_sf"/>
</dbReference>
<dbReference type="PROSITE" id="PS50112">
    <property type="entry name" value="PAS"/>
    <property type="match status" value="1"/>
</dbReference>
<keyword evidence="20" id="KW-1185">Reference proteome</keyword>
<gene>
    <name evidence="19" type="ORF">PR018_22640</name>
</gene>
<name>A0ABY8IPJ8_9HYPH</name>
<protein>
    <recommendedName>
        <fullName evidence="3">Blue-light-activated histidine kinase</fullName>
        <ecNumber evidence="2">2.7.13.3</ecNumber>
    </recommendedName>
</protein>
<proteinExistence type="predicted"/>
<evidence type="ECO:0000256" key="7">
    <source>
        <dbReference type="ARBA" id="ARBA00022630"/>
    </source>
</evidence>
<evidence type="ECO:0000256" key="13">
    <source>
        <dbReference type="ARBA" id="ARBA00022840"/>
    </source>
</evidence>
<sequence>MTNDEKPAGDINVSSLSALSPSADQRELYTIAFERSRTPMVMADAGQGQNPILFANKAFLELTGYALSEVVGRDCRFLQGPATSKSVTSTIGASIRSGVEVAANLLNYRKDGSEFWNELHISPIRNDEGEIAYFFASQMDVTELRRVAGLEASERRLLREVDHRAKNVLAVVNSIVRLSKATDPSRYASAVRDRIQALADVHTLLAEKGWDSISLEEIVRQQFTAFGPHAVQLEGPGIGVEATDAQPLALVLHELVANATSHGALANEAGNVEVHWRKVEPGGLEIDWRERGPVVPAATRAAGFGTALIDALVEKQLRGSISRDWRTEGLSLVIRLPSERPLGTAPIVG</sequence>
<evidence type="ECO:0000313" key="19">
    <source>
        <dbReference type="EMBL" id="WFS25083.1"/>
    </source>
</evidence>
<reference evidence="19 20" key="1">
    <citation type="journal article" date="2019" name="Phytopathology">
        <title>A Novel Group of Rhizobium tumorigenes-Like Agrobacteria Associated with Crown Gall Disease of Rhododendron and Blueberry.</title>
        <authorList>
            <person name="Kuzmanovic N."/>
            <person name="Behrens P."/>
            <person name="Idczak E."/>
            <person name="Wagner S."/>
            <person name="Gotz M."/>
            <person name="Sproer C."/>
            <person name="Bunk B."/>
            <person name="Overmann J."/>
            <person name="Smalla K."/>
        </authorList>
    </citation>
    <scope>NUCLEOTIDE SEQUENCE [LARGE SCALE GENOMIC DNA]</scope>
    <source>
        <strain evidence="20">rho-6.2</strain>
    </source>
</reference>
<organism evidence="19 20">
    <name type="scientific">Rhizobium rhododendri</name>
    <dbReference type="NCBI Taxonomy" id="2506430"/>
    <lineage>
        <taxon>Bacteria</taxon>
        <taxon>Pseudomonadati</taxon>
        <taxon>Pseudomonadota</taxon>
        <taxon>Alphaproteobacteria</taxon>
        <taxon>Hyphomicrobiales</taxon>
        <taxon>Rhizobiaceae</taxon>
        <taxon>Rhizobium/Agrobacterium group</taxon>
        <taxon>Rhizobium</taxon>
    </lineage>
</organism>
<evidence type="ECO:0000259" key="18">
    <source>
        <dbReference type="PROSITE" id="PS50113"/>
    </source>
</evidence>
<dbReference type="SUPFAM" id="SSF55785">
    <property type="entry name" value="PYP-like sensor domain (PAS domain)"/>
    <property type="match status" value="1"/>
</dbReference>
<keyword evidence="19" id="KW-0614">Plasmid</keyword>
<keyword evidence="16" id="KW-0675">Receptor</keyword>
<dbReference type="SMART" id="SM00911">
    <property type="entry name" value="HWE_HK"/>
    <property type="match status" value="1"/>
</dbReference>
<evidence type="ECO:0000313" key="20">
    <source>
        <dbReference type="Proteomes" id="UP000318939"/>
    </source>
</evidence>
<dbReference type="NCBIfam" id="NF010077">
    <property type="entry name" value="PRK13559.1"/>
    <property type="match status" value="1"/>
</dbReference>
<keyword evidence="13" id="KW-0067">ATP-binding</keyword>
<evidence type="ECO:0000256" key="8">
    <source>
        <dbReference type="ARBA" id="ARBA00022643"/>
    </source>
</evidence>
<dbReference type="InterPro" id="IPR036890">
    <property type="entry name" value="HATPase_C_sf"/>
</dbReference>
<dbReference type="Gene3D" id="3.30.450.20">
    <property type="entry name" value="PAS domain"/>
    <property type="match status" value="1"/>
</dbReference>
<evidence type="ECO:0000256" key="2">
    <source>
        <dbReference type="ARBA" id="ARBA00012438"/>
    </source>
</evidence>
<evidence type="ECO:0000256" key="1">
    <source>
        <dbReference type="ARBA" id="ARBA00000085"/>
    </source>
</evidence>
<dbReference type="RefSeq" id="WP_142831066.1">
    <property type="nucleotide sequence ID" value="NZ_CP117268.1"/>
</dbReference>
<geneLocation type="plasmid" evidence="19 20">
    <name>unnamed1</name>
</geneLocation>
<evidence type="ECO:0000259" key="17">
    <source>
        <dbReference type="PROSITE" id="PS50112"/>
    </source>
</evidence>
<evidence type="ECO:0000256" key="14">
    <source>
        <dbReference type="ARBA" id="ARBA00022991"/>
    </source>
</evidence>
<dbReference type="PROSITE" id="PS50113">
    <property type="entry name" value="PAC"/>
    <property type="match status" value="1"/>
</dbReference>
<comment type="catalytic activity">
    <reaction evidence="1">
        <text>ATP + protein L-histidine = ADP + protein N-phospho-L-histidine.</text>
        <dbReference type="EC" id="2.7.13.3"/>
    </reaction>
</comment>
<keyword evidence="7" id="KW-0285">Flavoprotein</keyword>
<keyword evidence="12" id="KW-0418">Kinase</keyword>
<evidence type="ECO:0000256" key="12">
    <source>
        <dbReference type="ARBA" id="ARBA00022777"/>
    </source>
</evidence>
<evidence type="ECO:0000256" key="15">
    <source>
        <dbReference type="ARBA" id="ARBA00023026"/>
    </source>
</evidence>
<keyword evidence="11" id="KW-0547">Nucleotide-binding</keyword>
<evidence type="ECO:0000256" key="16">
    <source>
        <dbReference type="ARBA" id="ARBA00023170"/>
    </source>
</evidence>
<dbReference type="SUPFAM" id="SSF55874">
    <property type="entry name" value="ATPase domain of HSP90 chaperone/DNA topoisomerase II/histidine kinase"/>
    <property type="match status" value="1"/>
</dbReference>
<dbReference type="PANTHER" id="PTHR41523:SF8">
    <property type="entry name" value="ETHYLENE RESPONSE SENSOR PROTEIN"/>
    <property type="match status" value="1"/>
</dbReference>
<keyword evidence="5" id="KW-0597">Phosphoprotein</keyword>
<dbReference type="NCBIfam" id="TIGR00229">
    <property type="entry name" value="sensory_box"/>
    <property type="match status" value="1"/>
</dbReference>
<dbReference type="SMART" id="SM00086">
    <property type="entry name" value="PAC"/>
    <property type="match status" value="1"/>
</dbReference>
<evidence type="ECO:0000256" key="9">
    <source>
        <dbReference type="ARBA" id="ARBA00022679"/>
    </source>
</evidence>
<dbReference type="InterPro" id="IPR011102">
    <property type="entry name" value="Sig_transdc_His_kinase_HWE"/>
</dbReference>
<dbReference type="CDD" id="cd00130">
    <property type="entry name" value="PAS"/>
    <property type="match status" value="1"/>
</dbReference>
<reference evidence="19 20" key="2">
    <citation type="journal article" date="2023" name="MicrobiologyOpen">
        <title>Genomics of the tumorigenes clade of the family Rhizobiaceae and description of Rhizobium rhododendri sp. nov.</title>
        <authorList>
            <person name="Kuzmanovic N."/>
            <person name="diCenzo G.C."/>
            <person name="Bunk B."/>
            <person name="Sproeer C."/>
            <person name="Fruehling A."/>
            <person name="Neumann-Schaal M."/>
            <person name="Overmann J."/>
            <person name="Smalla K."/>
        </authorList>
    </citation>
    <scope>NUCLEOTIDE SEQUENCE [LARGE SCALE GENOMIC DNA]</scope>
    <source>
        <strain evidence="20">rho-6.2</strain>
        <plasmid evidence="19 20">unnamed1</plasmid>
    </source>
</reference>
<dbReference type="PANTHER" id="PTHR41523">
    <property type="entry name" value="TWO-COMPONENT SYSTEM SENSOR PROTEIN"/>
    <property type="match status" value="1"/>
</dbReference>